<organism evidence="1 2">
    <name type="scientific">Ogataea philodendri</name>
    <dbReference type="NCBI Taxonomy" id="1378263"/>
    <lineage>
        <taxon>Eukaryota</taxon>
        <taxon>Fungi</taxon>
        <taxon>Dikarya</taxon>
        <taxon>Ascomycota</taxon>
        <taxon>Saccharomycotina</taxon>
        <taxon>Pichiomycetes</taxon>
        <taxon>Pichiales</taxon>
        <taxon>Pichiaceae</taxon>
        <taxon>Ogataea</taxon>
    </lineage>
</organism>
<comment type="caution">
    <text evidence="1">The sequence shown here is derived from an EMBL/GenBank/DDBJ whole genome shotgun (WGS) entry which is preliminary data.</text>
</comment>
<keyword evidence="2" id="KW-1185">Reference proteome</keyword>
<evidence type="ECO:0000313" key="1">
    <source>
        <dbReference type="EMBL" id="KAH3663837.1"/>
    </source>
</evidence>
<dbReference type="Proteomes" id="UP000769157">
    <property type="component" value="Unassembled WGS sequence"/>
</dbReference>
<gene>
    <name evidence="1" type="ORF">OGAPHI_005240</name>
</gene>
<sequence>MYSARNSRYLLEPASFNCRSMTDCQYCDGVASFFSMLDALSSITSWKPTITMSGENEEPPILRGNSQLLRSPEIVLPATLYDPTVGACVYLGDLVSMVGPQTAVFVVEVVDVSLAESLDEFVECRHGNYLLHHVGTIQTVQTVHTENALLFQQNLFGGLVVAVEPKPVQRKLDVGQDSGCVCIGFCCLLVEVKVSEIDRVGFLFVQSHEMMLVFSVELNLGRFCGRQKVHNVDRTVLAVEVLEMFFENRLSRFETSGDLNFGRDESRILFPEHRNRASDLGICKNVVFVVVDEFCLDKVGNVAVVVDSTHVEPRARPFPGLLGDDGEFGLSASNARTHGFCKTADHCGEKPVFIQHFFGQVVQVVAELDHLLHHERVPHVVQMESVARERVLCVYASCLQSAGEIKVRAVEERAVGQQLAKLSQVSLVKQWNSTSMILLMTSPSIGDATSTFPVITDKNTSPFISISPRKPRGLCLDNDLKLLPWNISFGTSSIAHFPALSGLCACGQQALVLAVEAKVETPGGGATEQIGPDSSINIAYELRSLDYPVRGRVQQQFVSDLAETFELGLGCSVELESQLEEIQRVRNERCDKSGSQSRNRLDGPRAKKTCLLNVVHEIDGPVRHS</sequence>
<accession>A0A9P8P2W5</accession>
<evidence type="ECO:0000313" key="2">
    <source>
        <dbReference type="Proteomes" id="UP000769157"/>
    </source>
</evidence>
<name>A0A9P8P2W5_9ASCO</name>
<dbReference type="RefSeq" id="XP_046060173.1">
    <property type="nucleotide sequence ID" value="XM_046206404.1"/>
</dbReference>
<reference evidence="1" key="2">
    <citation type="submission" date="2021-01" db="EMBL/GenBank/DDBJ databases">
        <authorList>
            <person name="Schikora-Tamarit M.A."/>
        </authorList>
    </citation>
    <scope>NUCLEOTIDE SEQUENCE</scope>
    <source>
        <strain evidence="1">CBS6075</strain>
    </source>
</reference>
<dbReference type="GeneID" id="70237204"/>
<reference evidence="1" key="1">
    <citation type="journal article" date="2021" name="Open Biol.">
        <title>Shared evolutionary footprints suggest mitochondrial oxidative damage underlies multiple complex I losses in fungi.</title>
        <authorList>
            <person name="Schikora-Tamarit M.A."/>
            <person name="Marcet-Houben M."/>
            <person name="Nosek J."/>
            <person name="Gabaldon T."/>
        </authorList>
    </citation>
    <scope>NUCLEOTIDE SEQUENCE</scope>
    <source>
        <strain evidence="1">CBS6075</strain>
    </source>
</reference>
<proteinExistence type="predicted"/>
<dbReference type="AlphaFoldDB" id="A0A9P8P2W5"/>
<dbReference type="EMBL" id="JAEUBE010000366">
    <property type="protein sequence ID" value="KAH3663837.1"/>
    <property type="molecule type" value="Genomic_DNA"/>
</dbReference>
<protein>
    <submittedName>
        <fullName evidence="1">Uncharacterized protein</fullName>
    </submittedName>
</protein>